<comment type="subunit">
    <text evidence="5">Homodimer. Homodimerization may be required to stabilize the binding of ScpA to the Smc head domains. Component of a cohesin-like complex composed of ScpA, ScpB and the Smc homodimer, in which ScpA and ScpB bind to the head domain of Smc. The presence of the three proteins is required for the association of the complex with DNA.</text>
</comment>
<dbReference type="PANTHER" id="PTHR34298">
    <property type="entry name" value="SEGREGATION AND CONDENSATION PROTEIN B"/>
    <property type="match status" value="1"/>
</dbReference>
<evidence type="ECO:0000256" key="4">
    <source>
        <dbReference type="ARBA" id="ARBA00023306"/>
    </source>
</evidence>
<dbReference type="Pfam" id="PF04079">
    <property type="entry name" value="SMC_ScpB"/>
    <property type="match status" value="1"/>
</dbReference>
<reference evidence="7" key="1">
    <citation type="journal article" date="2013" name="Stand. Genomic Sci.">
        <title>Complete genome sequence of the halophilic bacterium Spirochaeta africana type strain (Z-7692(T)) from the alkaline Lake Magadi in the East African Rift.</title>
        <authorList>
            <person name="Liolos K."/>
            <person name="Abt B."/>
            <person name="Scheuner C."/>
            <person name="Teshima H."/>
            <person name="Held B."/>
            <person name="Lapidus A."/>
            <person name="Nolan M."/>
            <person name="Lucas S."/>
            <person name="Deshpande S."/>
            <person name="Cheng J.F."/>
            <person name="Tapia R."/>
            <person name="Goodwin L.A."/>
            <person name="Pitluck S."/>
            <person name="Pagani I."/>
            <person name="Ivanova N."/>
            <person name="Mavromatis K."/>
            <person name="Mikhailova N."/>
            <person name="Huntemann M."/>
            <person name="Pati A."/>
            <person name="Chen A."/>
            <person name="Palaniappan K."/>
            <person name="Land M."/>
            <person name="Rohde M."/>
            <person name="Tindall B.J."/>
            <person name="Detter J.C."/>
            <person name="Goker M."/>
            <person name="Bristow J."/>
            <person name="Eisen J.A."/>
            <person name="Markowitz V."/>
            <person name="Hugenholtz P."/>
            <person name="Woyke T."/>
            <person name="Klenk H.P."/>
            <person name="Kyrpides N.C."/>
        </authorList>
    </citation>
    <scope>NUCLEOTIDE SEQUENCE</scope>
    <source>
        <strain evidence="7">ATCC 700263 / DSM 8902 / Z-7692</strain>
    </source>
</reference>
<gene>
    <name evidence="5" type="primary">scpB</name>
    <name evidence="6" type="ordered locus">Spiaf_1518</name>
</gene>
<dbReference type="InterPro" id="IPR036390">
    <property type="entry name" value="WH_DNA-bd_sf"/>
</dbReference>
<dbReference type="PIRSF" id="PIRSF019345">
    <property type="entry name" value="ScpB"/>
    <property type="match status" value="1"/>
</dbReference>
<dbReference type="GO" id="GO:0051301">
    <property type="term" value="P:cell division"/>
    <property type="evidence" value="ECO:0007669"/>
    <property type="project" value="UniProtKB-KW"/>
</dbReference>
<dbReference type="STRING" id="889378.Spiaf_1518"/>
<dbReference type="HAMAP" id="MF_01804">
    <property type="entry name" value="ScpB"/>
    <property type="match status" value="1"/>
</dbReference>
<comment type="similarity">
    <text evidence="5">Belongs to the ScpB family.</text>
</comment>
<evidence type="ECO:0000256" key="5">
    <source>
        <dbReference type="HAMAP-Rule" id="MF_01804"/>
    </source>
</evidence>
<keyword evidence="4 5" id="KW-0131">Cell cycle</keyword>
<dbReference type="PATRIC" id="fig|889378.3.peg.1509"/>
<dbReference type="PANTHER" id="PTHR34298:SF2">
    <property type="entry name" value="SEGREGATION AND CONDENSATION PROTEIN B"/>
    <property type="match status" value="1"/>
</dbReference>
<dbReference type="GO" id="GO:0006260">
    <property type="term" value="P:DNA replication"/>
    <property type="evidence" value="ECO:0007669"/>
    <property type="project" value="UniProtKB-UniRule"/>
</dbReference>
<dbReference type="KEGG" id="sfc:Spiaf_1518"/>
<dbReference type="Gene3D" id="1.10.10.10">
    <property type="entry name" value="Winged helix-like DNA-binding domain superfamily/Winged helix DNA-binding domain"/>
    <property type="match status" value="2"/>
</dbReference>
<organism evidence="6 7">
    <name type="scientific">Spirochaeta africana (strain ATCC 700263 / DSM 8902 / Z-7692)</name>
    <dbReference type="NCBI Taxonomy" id="889378"/>
    <lineage>
        <taxon>Bacteria</taxon>
        <taxon>Pseudomonadati</taxon>
        <taxon>Spirochaetota</taxon>
        <taxon>Spirochaetia</taxon>
        <taxon>Spirochaetales</taxon>
        <taxon>Spirochaetaceae</taxon>
        <taxon>Spirochaeta</taxon>
    </lineage>
</organism>
<dbReference type="Proteomes" id="UP000007383">
    <property type="component" value="Chromosome"/>
</dbReference>
<evidence type="ECO:0000256" key="1">
    <source>
        <dbReference type="ARBA" id="ARBA00022490"/>
    </source>
</evidence>
<evidence type="ECO:0000256" key="2">
    <source>
        <dbReference type="ARBA" id="ARBA00022618"/>
    </source>
</evidence>
<keyword evidence="3 5" id="KW-0159">Chromosome partition</keyword>
<dbReference type="GO" id="GO:0051304">
    <property type="term" value="P:chromosome separation"/>
    <property type="evidence" value="ECO:0007669"/>
    <property type="project" value="InterPro"/>
</dbReference>
<dbReference type="GO" id="GO:0005737">
    <property type="term" value="C:cytoplasm"/>
    <property type="evidence" value="ECO:0007669"/>
    <property type="project" value="UniProtKB-SubCell"/>
</dbReference>
<dbReference type="OrthoDB" id="9806226at2"/>
<dbReference type="AlphaFoldDB" id="H9UJ84"/>
<name>H9UJ84_SPIAZ</name>
<evidence type="ECO:0000313" key="6">
    <source>
        <dbReference type="EMBL" id="AFG37577.1"/>
    </source>
</evidence>
<comment type="subcellular location">
    <subcellularLocation>
        <location evidence="5">Cytoplasm</location>
    </subcellularLocation>
    <text evidence="5">Associated with two foci at the outer edges of the nucleoid region in young cells, and at four foci within both cell halves in older cells.</text>
</comment>
<sequence>MNLNTEAAIIEAILFLEGEPVGLDKLARVGGLSKDVLRAAMEQLQEKYADPQFGLEIVHVGEGYAFAPKQEFWEVLKDHYGKKNENKLSRAAMETLSIIAYSQPITKAEIENIRGVSSDGMIKLLLQRSLIRETGRKEAPGRPVLYGTTREFLKLFRLSSLSELPKLEDIDKERFELNG</sequence>
<accession>H9UJ84</accession>
<comment type="function">
    <text evidence="5">Participates in chromosomal partition during cell division. May act via the formation of a condensin-like complex containing Smc and ScpA that pull DNA away from mid-cell into both cell halves.</text>
</comment>
<proteinExistence type="inferred from homology"/>
<keyword evidence="2 5" id="KW-0132">Cell division</keyword>
<dbReference type="RefSeq" id="WP_014455560.1">
    <property type="nucleotide sequence ID" value="NC_017098.1"/>
</dbReference>
<dbReference type="eggNOG" id="COG1386">
    <property type="taxonomic scope" value="Bacteria"/>
</dbReference>
<dbReference type="HOGENOM" id="CLU_045647_5_3_12"/>
<dbReference type="SUPFAM" id="SSF46785">
    <property type="entry name" value="Winged helix' DNA-binding domain"/>
    <property type="match status" value="2"/>
</dbReference>
<keyword evidence="7" id="KW-1185">Reference proteome</keyword>
<dbReference type="NCBIfam" id="TIGR00281">
    <property type="entry name" value="SMC-Scp complex subunit ScpB"/>
    <property type="match status" value="1"/>
</dbReference>
<dbReference type="InterPro" id="IPR005234">
    <property type="entry name" value="ScpB_csome_segregation"/>
</dbReference>
<evidence type="ECO:0000313" key="7">
    <source>
        <dbReference type="Proteomes" id="UP000007383"/>
    </source>
</evidence>
<dbReference type="InterPro" id="IPR036388">
    <property type="entry name" value="WH-like_DNA-bd_sf"/>
</dbReference>
<dbReference type="EMBL" id="CP003282">
    <property type="protein sequence ID" value="AFG37577.1"/>
    <property type="molecule type" value="Genomic_DNA"/>
</dbReference>
<protein>
    <recommendedName>
        <fullName evidence="5">Segregation and condensation protein B</fullName>
    </recommendedName>
</protein>
<evidence type="ECO:0000256" key="3">
    <source>
        <dbReference type="ARBA" id="ARBA00022829"/>
    </source>
</evidence>
<keyword evidence="1 5" id="KW-0963">Cytoplasm</keyword>